<dbReference type="AlphaFoldDB" id="A0A6B0QS64"/>
<name>A0A6B0QS64_9CETA</name>
<proteinExistence type="inferred from homology"/>
<evidence type="ECO:0000313" key="11">
    <source>
        <dbReference type="Proteomes" id="UP000322234"/>
    </source>
</evidence>
<protein>
    <recommendedName>
        <fullName evidence="12">Microfibrillar-associated protein 5</fullName>
    </recommendedName>
</protein>
<dbReference type="GO" id="GO:0048048">
    <property type="term" value="P:embryonic eye morphogenesis"/>
    <property type="evidence" value="ECO:0007669"/>
    <property type="project" value="TreeGrafter"/>
</dbReference>
<keyword evidence="5 9" id="KW-0732">Signal</keyword>
<evidence type="ECO:0000256" key="7">
    <source>
        <dbReference type="ARBA" id="ARBA00023180"/>
    </source>
</evidence>
<evidence type="ECO:0000256" key="5">
    <source>
        <dbReference type="ARBA" id="ARBA00022729"/>
    </source>
</evidence>
<gene>
    <name evidence="10" type="ORF">E5288_WYG013693</name>
</gene>
<feature type="region of interest" description="Disordered" evidence="8">
    <location>
        <begin position="318"/>
        <end position="341"/>
    </location>
</feature>
<feature type="chain" id="PRO_5025673885" description="Microfibrillar-associated protein 5" evidence="9">
    <location>
        <begin position="21"/>
        <end position="580"/>
    </location>
</feature>
<evidence type="ECO:0000256" key="4">
    <source>
        <dbReference type="ARBA" id="ARBA00022530"/>
    </source>
</evidence>
<evidence type="ECO:0000313" key="10">
    <source>
        <dbReference type="EMBL" id="MXQ79902.1"/>
    </source>
</evidence>
<sequence length="580" mass="64347">MAFFGPKVLLLLTALIMSSGRTPLGVSGQRGVQGSVTLICFIKMLFSPDCKSDTCMQTSRQNDVTTVTSETFTEDPTLLTSLFCAFSVLADIQPSTDDLASLNDKNTTTECRDEKFACTRLYSVHRPIKQCLHQICFTSSRRMYVINNEICSRLVCKEHEAMKDELCRQKAGLPPRRLRRSNYFRLPPCDNPKCSLIHNYHVCFKRREILYIRTTVHNVIEQNHIMSDTLNIMDAFIEITQNLSKKPVEFKQKRGDFETVLCGRSPLASKIFWAEQGLFAVAAGGSASDAQTCRIGVQVGWAGLCDIPKHWTTRHLATLPSTRGQDRATTPEGVQSQMGKNNDLTSGLGNAALAVIVPMQCTPAVWAGVQFGGYSWTCASCSITPVTTAVLSFQPGSFIFPTIHKRKGKLRLAGASHEQPLQHNLVEDGVGSLAKNLYSLTNTLGRCPGPGLPVLNFWEEVHLLMEPTAWLGTFGQPQAFDECFCVLSTSKKVFKDAVYKLLIKALFELSPKGTEFVYVGENLLYAISTLKNAAASDLKLIYGFCGKDERMQKLSFTQGSWVPLPPPPRRSRASQEVQRT</sequence>
<keyword evidence="6" id="KW-1015">Disulfide bond</keyword>
<keyword evidence="7" id="KW-0325">Glycoprotein</keyword>
<comment type="caution">
    <text evidence="10">The sequence shown here is derived from an EMBL/GenBank/DDBJ whole genome shotgun (WGS) entry which is preliminary data.</text>
</comment>
<keyword evidence="4" id="KW-0272">Extracellular matrix</keyword>
<organism evidence="10 11">
    <name type="scientific">Bos mutus</name>
    <name type="common">wild yak</name>
    <dbReference type="NCBI Taxonomy" id="72004"/>
    <lineage>
        <taxon>Eukaryota</taxon>
        <taxon>Metazoa</taxon>
        <taxon>Chordata</taxon>
        <taxon>Craniata</taxon>
        <taxon>Vertebrata</taxon>
        <taxon>Euteleostomi</taxon>
        <taxon>Mammalia</taxon>
        <taxon>Eutheria</taxon>
        <taxon>Laurasiatheria</taxon>
        <taxon>Artiodactyla</taxon>
        <taxon>Ruminantia</taxon>
        <taxon>Pecora</taxon>
        <taxon>Bovidae</taxon>
        <taxon>Bovinae</taxon>
        <taxon>Bos</taxon>
    </lineage>
</organism>
<evidence type="ECO:0000256" key="9">
    <source>
        <dbReference type="SAM" id="SignalP"/>
    </source>
</evidence>
<keyword evidence="11" id="KW-1185">Reference proteome</keyword>
<dbReference type="PANTHER" id="PTHR16485">
    <property type="entry name" value="MICROFIBRILLAR-ASSOCIATED PROTEIN 2"/>
    <property type="match status" value="1"/>
</dbReference>
<evidence type="ECO:0008006" key="12">
    <source>
        <dbReference type="Google" id="ProtNLM"/>
    </source>
</evidence>
<dbReference type="Proteomes" id="UP000322234">
    <property type="component" value="Unassembled WGS sequence"/>
</dbReference>
<evidence type="ECO:0000256" key="6">
    <source>
        <dbReference type="ARBA" id="ARBA00023157"/>
    </source>
</evidence>
<evidence type="ECO:0000256" key="1">
    <source>
        <dbReference type="ARBA" id="ARBA00004498"/>
    </source>
</evidence>
<keyword evidence="3" id="KW-0964">Secreted</keyword>
<evidence type="ECO:0000256" key="2">
    <source>
        <dbReference type="ARBA" id="ARBA00005317"/>
    </source>
</evidence>
<feature type="compositionally biased region" description="Polar residues" evidence="8">
    <location>
        <begin position="332"/>
        <end position="341"/>
    </location>
</feature>
<evidence type="ECO:0000256" key="8">
    <source>
        <dbReference type="SAM" id="MobiDB-lite"/>
    </source>
</evidence>
<evidence type="ECO:0000256" key="3">
    <source>
        <dbReference type="ARBA" id="ARBA00022525"/>
    </source>
</evidence>
<dbReference type="PANTHER" id="PTHR16485:SF6">
    <property type="entry name" value="MICROFIBRILLAR-ASSOCIATED PROTEIN 5"/>
    <property type="match status" value="1"/>
</dbReference>
<dbReference type="EMBL" id="VBQZ03000003">
    <property type="protein sequence ID" value="MXQ79902.1"/>
    <property type="molecule type" value="Genomic_DNA"/>
</dbReference>
<comment type="similarity">
    <text evidence="2">Belongs to the MFAP family.</text>
</comment>
<dbReference type="Pfam" id="PF05507">
    <property type="entry name" value="MAGP"/>
    <property type="match status" value="1"/>
</dbReference>
<feature type="signal peptide" evidence="9">
    <location>
        <begin position="1"/>
        <end position="20"/>
    </location>
</feature>
<dbReference type="InterPro" id="IPR008673">
    <property type="entry name" value="MAGP"/>
</dbReference>
<accession>A0A6B0QS64</accession>
<reference evidence="10" key="1">
    <citation type="submission" date="2019-10" db="EMBL/GenBank/DDBJ databases">
        <title>The sequence and de novo assembly of the wild yak genome.</title>
        <authorList>
            <person name="Liu Y."/>
        </authorList>
    </citation>
    <scope>NUCLEOTIDE SEQUENCE [LARGE SCALE GENOMIC DNA]</scope>
    <source>
        <strain evidence="10">WY2019</strain>
    </source>
</reference>
<dbReference type="GO" id="GO:0001527">
    <property type="term" value="C:microfibril"/>
    <property type="evidence" value="ECO:0007669"/>
    <property type="project" value="InterPro"/>
</dbReference>
<comment type="subcellular location">
    <subcellularLocation>
        <location evidence="1">Secreted</location>
        <location evidence="1">Extracellular space</location>
        <location evidence="1">Extracellular matrix</location>
    </subcellularLocation>
</comment>